<dbReference type="EMBL" id="JABUFE010000006">
    <property type="protein sequence ID" value="NSX55407.1"/>
    <property type="molecule type" value="Genomic_DNA"/>
</dbReference>
<evidence type="ECO:0000256" key="5">
    <source>
        <dbReference type="ARBA" id="ARBA00022989"/>
    </source>
</evidence>
<organism evidence="10 11">
    <name type="scientific">Parasulfitobacter algicola</name>
    <dbReference type="NCBI Taxonomy" id="2614809"/>
    <lineage>
        <taxon>Bacteria</taxon>
        <taxon>Pseudomonadati</taxon>
        <taxon>Pseudomonadota</taxon>
        <taxon>Alphaproteobacteria</taxon>
        <taxon>Rhodobacterales</taxon>
        <taxon>Roseobacteraceae</taxon>
        <taxon>Parasulfitobacter</taxon>
    </lineage>
</organism>
<evidence type="ECO:0000313" key="10">
    <source>
        <dbReference type="EMBL" id="NSX55407.1"/>
    </source>
</evidence>
<evidence type="ECO:0000256" key="3">
    <source>
        <dbReference type="ARBA" id="ARBA00022475"/>
    </source>
</evidence>
<reference evidence="10 11" key="1">
    <citation type="submission" date="2020-06" db="EMBL/GenBank/DDBJ databases">
        <title>Sulfitobacter algicola sp. nov., isolated from green algae.</title>
        <authorList>
            <person name="Wang C."/>
        </authorList>
    </citation>
    <scope>NUCLEOTIDE SEQUENCE [LARGE SCALE GENOMIC DNA]</scope>
    <source>
        <strain evidence="10 11">1151</strain>
    </source>
</reference>
<dbReference type="InterPro" id="IPR003838">
    <property type="entry name" value="ABC3_permease_C"/>
</dbReference>
<protein>
    <submittedName>
        <fullName evidence="10">ABC transporter permease</fullName>
    </submittedName>
</protein>
<dbReference type="Pfam" id="PF12704">
    <property type="entry name" value="MacB_PCD"/>
    <property type="match status" value="1"/>
</dbReference>
<keyword evidence="5 7" id="KW-1133">Transmembrane helix</keyword>
<comment type="subcellular location">
    <subcellularLocation>
        <location evidence="1">Cell membrane</location>
        <topology evidence="1">Multi-pass membrane protein</topology>
    </subcellularLocation>
</comment>
<keyword evidence="2" id="KW-0813">Transport</keyword>
<evidence type="ECO:0000256" key="2">
    <source>
        <dbReference type="ARBA" id="ARBA00022448"/>
    </source>
</evidence>
<dbReference type="Proteomes" id="UP000777935">
    <property type="component" value="Unassembled WGS sequence"/>
</dbReference>
<keyword evidence="4 7" id="KW-0812">Transmembrane</keyword>
<feature type="transmembrane region" description="Helical" evidence="7">
    <location>
        <begin position="336"/>
        <end position="356"/>
    </location>
</feature>
<feature type="domain" description="MacB-like periplasmic core" evidence="9">
    <location>
        <begin position="4"/>
        <end position="199"/>
    </location>
</feature>
<dbReference type="Pfam" id="PF02687">
    <property type="entry name" value="FtsX"/>
    <property type="match status" value="1"/>
</dbReference>
<evidence type="ECO:0000256" key="4">
    <source>
        <dbReference type="ARBA" id="ARBA00022692"/>
    </source>
</evidence>
<keyword evidence="11" id="KW-1185">Reference proteome</keyword>
<name>A0ABX2IR83_9RHOB</name>
<keyword evidence="6 7" id="KW-0472">Membrane</keyword>
<evidence type="ECO:0000256" key="7">
    <source>
        <dbReference type="SAM" id="Phobius"/>
    </source>
</evidence>
<dbReference type="InterPro" id="IPR025857">
    <property type="entry name" value="MacB_PCD"/>
</dbReference>
<evidence type="ECO:0000313" key="11">
    <source>
        <dbReference type="Proteomes" id="UP000777935"/>
    </source>
</evidence>
<keyword evidence="3" id="KW-1003">Cell membrane</keyword>
<accession>A0ABX2IR83</accession>
<dbReference type="InterPro" id="IPR051125">
    <property type="entry name" value="ABC-4/HrtB_transporter"/>
</dbReference>
<evidence type="ECO:0000256" key="1">
    <source>
        <dbReference type="ARBA" id="ARBA00004651"/>
    </source>
</evidence>
<dbReference type="PANTHER" id="PTHR43738">
    <property type="entry name" value="ABC TRANSPORTER, MEMBRANE PROTEIN"/>
    <property type="match status" value="1"/>
</dbReference>
<evidence type="ECO:0000256" key="6">
    <source>
        <dbReference type="ARBA" id="ARBA00023136"/>
    </source>
</evidence>
<sequence length="369" mass="38966">MMMQLGLMMGAFRSIVAPVVMSSAQVWVGPSDTLSIDDTGTLKASDTALLWLFPEIDDIEPFTKEFGTLSLMAEVDELGDVERRFVEIVGTASSPDAMLFGKLVPAGMRSALAEPSTVIIDEVIAAGLGVEVGARVLINERPVRVIGALPGLRGAFTSTVITSQATARMVNGEGTPETSFMLLSLRDDLPPEAVDALLTSQMVPFGEGDMQLDPNLTEMGGPKLAFWTPEELIRSTMFSWAFTSFLGVIFMASVGIALVVTLLVVSQSLSGAVAASIREYAALRAYGLSFGRLQWLVMAQAGIVGIASLCVTGAVAGALIGYLGRLGVSLAMTPTLAISCAIALMAVVFLSNLMALRRLRKADPAALLR</sequence>
<evidence type="ECO:0000259" key="9">
    <source>
        <dbReference type="Pfam" id="PF12704"/>
    </source>
</evidence>
<feature type="domain" description="ABC3 transporter permease C-terminal" evidence="8">
    <location>
        <begin position="254"/>
        <end position="364"/>
    </location>
</feature>
<feature type="transmembrane region" description="Helical" evidence="7">
    <location>
        <begin position="301"/>
        <end position="324"/>
    </location>
</feature>
<dbReference type="PANTHER" id="PTHR43738:SF1">
    <property type="entry name" value="HEMIN TRANSPORT SYSTEM PERMEASE PROTEIN HRTB-RELATED"/>
    <property type="match status" value="1"/>
</dbReference>
<comment type="caution">
    <text evidence="10">The sequence shown here is derived from an EMBL/GenBank/DDBJ whole genome shotgun (WGS) entry which is preliminary data.</text>
</comment>
<feature type="transmembrane region" description="Helical" evidence="7">
    <location>
        <begin position="238"/>
        <end position="265"/>
    </location>
</feature>
<evidence type="ECO:0000259" key="8">
    <source>
        <dbReference type="Pfam" id="PF02687"/>
    </source>
</evidence>
<gene>
    <name evidence="10" type="ORF">HRQ87_11390</name>
</gene>
<proteinExistence type="predicted"/>